<reference evidence="2 3" key="1">
    <citation type="journal article" date="2018" name="Nat. Biotechnol.">
        <title>A standardized bacterial taxonomy based on genome phylogeny substantially revises the tree of life.</title>
        <authorList>
            <person name="Parks D.H."/>
            <person name="Chuvochina M."/>
            <person name="Waite D.W."/>
            <person name="Rinke C."/>
            <person name="Skarshewski A."/>
            <person name="Chaumeil P.A."/>
            <person name="Hugenholtz P."/>
        </authorList>
    </citation>
    <scope>NUCLEOTIDE SEQUENCE [LARGE SCALE GENOMIC DNA]</scope>
    <source>
        <strain evidence="2">UBA10227</strain>
    </source>
</reference>
<gene>
    <name evidence="2" type="ORF">DHV22_04725</name>
</gene>
<sequence>MNYIKQMNAIFAKFYIDSRLNTTHISLYISLFQLGNLNRFPETFYINREEIMKLSKIGSKATYHRCLKQLDHWGYIKYLPSHNPYKGSKIKLLKFDTSSERVQAQAVKQALVPYIKQDKLNEKVINLKKKEVVNFFKNEFQKLLPEKDLLSVAEKFYNHYKATGWLMGGKTPIIDWQAAAQNWLQKALEIKTKKANKPGSKLKHLKTNRNKNYDTPL</sequence>
<proteinExistence type="predicted"/>
<comment type="caution">
    <text evidence="2">The sequence shown here is derived from an EMBL/GenBank/DDBJ whole genome shotgun (WGS) entry which is preliminary data.</text>
</comment>
<feature type="region of interest" description="Disordered" evidence="1">
    <location>
        <begin position="196"/>
        <end position="217"/>
    </location>
</feature>
<dbReference type="Proteomes" id="UP000263268">
    <property type="component" value="Unassembled WGS sequence"/>
</dbReference>
<evidence type="ECO:0000256" key="1">
    <source>
        <dbReference type="SAM" id="MobiDB-lite"/>
    </source>
</evidence>
<organism evidence="2 3">
    <name type="scientific">Xanthomarina gelatinilytica</name>
    <dbReference type="NCBI Taxonomy" id="1137281"/>
    <lineage>
        <taxon>Bacteria</taxon>
        <taxon>Pseudomonadati</taxon>
        <taxon>Bacteroidota</taxon>
        <taxon>Flavobacteriia</taxon>
        <taxon>Flavobacteriales</taxon>
        <taxon>Flavobacteriaceae</taxon>
        <taxon>Xanthomarina</taxon>
    </lineage>
</organism>
<dbReference type="AlphaFoldDB" id="A0A3D6BNX6"/>
<evidence type="ECO:0000313" key="3">
    <source>
        <dbReference type="Proteomes" id="UP000263268"/>
    </source>
</evidence>
<evidence type="ECO:0000313" key="2">
    <source>
        <dbReference type="EMBL" id="HCY80946.1"/>
    </source>
</evidence>
<dbReference type="EMBL" id="DPRK01000079">
    <property type="protein sequence ID" value="HCY80946.1"/>
    <property type="molecule type" value="Genomic_DNA"/>
</dbReference>
<feature type="compositionally biased region" description="Basic residues" evidence="1">
    <location>
        <begin position="196"/>
        <end position="209"/>
    </location>
</feature>
<protein>
    <submittedName>
        <fullName evidence="2">Uncharacterized protein</fullName>
    </submittedName>
</protein>
<accession>A0A3D6BNX6</accession>
<name>A0A3D6BNX6_9FLAO</name>